<evidence type="ECO:0000259" key="1">
    <source>
        <dbReference type="Pfam" id="PF05618"/>
    </source>
</evidence>
<dbReference type="Pfam" id="PF05618">
    <property type="entry name" value="Zn_protease"/>
    <property type="match status" value="1"/>
</dbReference>
<feature type="domain" description="Retropepsin-like aspartic endopeptidase" evidence="1">
    <location>
        <begin position="61"/>
        <end position="188"/>
    </location>
</feature>
<evidence type="ECO:0000313" key="3">
    <source>
        <dbReference type="Proteomes" id="UP001169066"/>
    </source>
</evidence>
<dbReference type="SUPFAM" id="SSF50630">
    <property type="entry name" value="Acid proteases"/>
    <property type="match status" value="1"/>
</dbReference>
<reference evidence="2" key="1">
    <citation type="submission" date="2023-01" db="EMBL/GenBank/DDBJ databases">
        <title>Sulfurovum sp. XTW-4 genome assembly.</title>
        <authorList>
            <person name="Wang J."/>
        </authorList>
    </citation>
    <scope>NUCLEOTIDE SEQUENCE</scope>
    <source>
        <strain evidence="2">XTW-4</strain>
    </source>
</reference>
<sequence>MNISYVEHRMILPRRWYYTVLFLFLFSSVSFIEAQEDTAIAVEEKSTYVNLNTEKPDSKIIIGALEYVRLVPPNLVLKARIDTGAKTTSIDARNITPFERDGKQWVRFVCVSGEKEYTIERKVIKTVQIKRHGAESQDRYVVKMRIILGDVSQLISVNLNDRDEYKYPVLIGRNFLRDFFMVDVAKKYQFKPMSLPK</sequence>
<gene>
    <name evidence="2" type="ORF">PF327_06770</name>
</gene>
<dbReference type="PANTHER" id="PTHR38037">
    <property type="entry name" value="ZN_PROTEASE DOMAIN-CONTAINING PROTEIN"/>
    <property type="match status" value="1"/>
</dbReference>
<dbReference type="EMBL" id="JAQIBC010000003">
    <property type="protein sequence ID" value="MDM5263897.1"/>
    <property type="molecule type" value="Genomic_DNA"/>
</dbReference>
<proteinExistence type="predicted"/>
<comment type="caution">
    <text evidence="2">The sequence shown here is derived from an EMBL/GenBank/DDBJ whole genome shotgun (WGS) entry which is preliminary data.</text>
</comment>
<dbReference type="RefSeq" id="WP_081501850.1">
    <property type="nucleotide sequence ID" value="NZ_JAQIBC010000003.1"/>
</dbReference>
<name>A0ABT7QS40_9BACT</name>
<accession>A0ABT7QS40</accession>
<evidence type="ECO:0000313" key="2">
    <source>
        <dbReference type="EMBL" id="MDM5263897.1"/>
    </source>
</evidence>
<dbReference type="InterPro" id="IPR021109">
    <property type="entry name" value="Peptidase_aspartic_dom_sf"/>
</dbReference>
<protein>
    <submittedName>
        <fullName evidence="2">RimK/LysX family protein</fullName>
    </submittedName>
</protein>
<dbReference type="PANTHER" id="PTHR38037:SF2">
    <property type="entry name" value="ATP-DEPENDENT ZINC PROTEASE DOMAIN-CONTAINING PROTEIN-RELATED"/>
    <property type="match status" value="1"/>
</dbReference>
<organism evidence="2 3">
    <name type="scientific">Sulfurovum xiamenensis</name>
    <dbReference type="NCBI Taxonomy" id="3019066"/>
    <lineage>
        <taxon>Bacteria</taxon>
        <taxon>Pseudomonadati</taxon>
        <taxon>Campylobacterota</taxon>
        <taxon>Epsilonproteobacteria</taxon>
        <taxon>Campylobacterales</taxon>
        <taxon>Sulfurovaceae</taxon>
        <taxon>Sulfurovum</taxon>
    </lineage>
</organism>
<dbReference type="InterPro" id="IPR008503">
    <property type="entry name" value="Asp_endopeptidase"/>
</dbReference>
<dbReference type="Proteomes" id="UP001169066">
    <property type="component" value="Unassembled WGS sequence"/>
</dbReference>
<keyword evidence="3" id="KW-1185">Reference proteome</keyword>
<dbReference type="Gene3D" id="2.40.70.10">
    <property type="entry name" value="Acid Proteases"/>
    <property type="match status" value="1"/>
</dbReference>